<dbReference type="AlphaFoldDB" id="A0AAV4NZ16"/>
<sequence length="139" mass="15312">MILILTVYPGPVSDMEGGAFTHPPISHPILPTRYGFSIEPRGPALPFSICSPTLSPCCCCCFCYSLLVVFGNGPNSGSDISVISRFDRLHWRTDVLLFFFLRPPHPPSLSPFPPVASPQPLRLMSFRETMQEIETDAAS</sequence>
<dbReference type="Proteomes" id="UP001054945">
    <property type="component" value="Unassembled WGS sequence"/>
</dbReference>
<comment type="caution">
    <text evidence="1">The sequence shown here is derived from an EMBL/GenBank/DDBJ whole genome shotgun (WGS) entry which is preliminary data.</text>
</comment>
<accession>A0AAV4NZ16</accession>
<organism evidence="1 2">
    <name type="scientific">Caerostris extrusa</name>
    <name type="common">Bark spider</name>
    <name type="synonym">Caerostris bankana</name>
    <dbReference type="NCBI Taxonomy" id="172846"/>
    <lineage>
        <taxon>Eukaryota</taxon>
        <taxon>Metazoa</taxon>
        <taxon>Ecdysozoa</taxon>
        <taxon>Arthropoda</taxon>
        <taxon>Chelicerata</taxon>
        <taxon>Arachnida</taxon>
        <taxon>Araneae</taxon>
        <taxon>Araneomorphae</taxon>
        <taxon>Entelegynae</taxon>
        <taxon>Araneoidea</taxon>
        <taxon>Araneidae</taxon>
        <taxon>Caerostris</taxon>
    </lineage>
</organism>
<proteinExistence type="predicted"/>
<evidence type="ECO:0000313" key="1">
    <source>
        <dbReference type="EMBL" id="GIX89550.1"/>
    </source>
</evidence>
<reference evidence="1 2" key="1">
    <citation type="submission" date="2021-06" db="EMBL/GenBank/DDBJ databases">
        <title>Caerostris extrusa draft genome.</title>
        <authorList>
            <person name="Kono N."/>
            <person name="Arakawa K."/>
        </authorList>
    </citation>
    <scope>NUCLEOTIDE SEQUENCE [LARGE SCALE GENOMIC DNA]</scope>
</reference>
<protein>
    <submittedName>
        <fullName evidence="1">Uncharacterized protein</fullName>
    </submittedName>
</protein>
<evidence type="ECO:0000313" key="2">
    <source>
        <dbReference type="Proteomes" id="UP001054945"/>
    </source>
</evidence>
<keyword evidence="2" id="KW-1185">Reference proteome</keyword>
<name>A0AAV4NZ16_CAEEX</name>
<gene>
    <name evidence="1" type="ORF">CEXT_548021</name>
</gene>
<dbReference type="EMBL" id="BPLR01003873">
    <property type="protein sequence ID" value="GIX89550.1"/>
    <property type="molecule type" value="Genomic_DNA"/>
</dbReference>